<sequence>MEQSEAIAMLKHPVLNYQKPSVWADLGSGSGVFTGALAALLPSGSSIVAVDMEEQALKKIQPYNGISITTMVADITKPISLPILDGILMANSIHYVKNKELFLDQLKQYLRPGGLLLIVEYEMEKANPWVPYPLGFSVMQGLLVKTGFTTPEKIGERTSIYNQAVMYSCVGKLL</sequence>
<dbReference type="Proteomes" id="UP000293874">
    <property type="component" value="Unassembled WGS sequence"/>
</dbReference>
<dbReference type="RefSeq" id="WP_158643866.1">
    <property type="nucleotide sequence ID" value="NZ_CP042431.1"/>
</dbReference>
<dbReference type="GO" id="GO:0032259">
    <property type="term" value="P:methylation"/>
    <property type="evidence" value="ECO:0007669"/>
    <property type="project" value="UniProtKB-KW"/>
</dbReference>
<dbReference type="EMBL" id="SGXA01000002">
    <property type="protein sequence ID" value="RZS70811.1"/>
    <property type="molecule type" value="Genomic_DNA"/>
</dbReference>
<reference evidence="2 3" key="1">
    <citation type="submission" date="2019-02" db="EMBL/GenBank/DDBJ databases">
        <title>Genomic Encyclopedia of Type Strains, Phase IV (KMG-IV): sequencing the most valuable type-strain genomes for metagenomic binning, comparative biology and taxonomic classification.</title>
        <authorList>
            <person name="Goeker M."/>
        </authorList>
    </citation>
    <scope>NUCLEOTIDE SEQUENCE [LARGE SCALE GENOMIC DNA]</scope>
    <source>
        <strain evidence="2 3">DSM 18116</strain>
    </source>
</reference>
<dbReference type="GO" id="GO:0008757">
    <property type="term" value="F:S-adenosylmethionine-dependent methyltransferase activity"/>
    <property type="evidence" value="ECO:0007669"/>
    <property type="project" value="InterPro"/>
</dbReference>
<keyword evidence="2" id="KW-0489">Methyltransferase</keyword>
<dbReference type="InterPro" id="IPR013216">
    <property type="entry name" value="Methyltransf_11"/>
</dbReference>
<name>A0A4V2F0P1_9BACT</name>
<evidence type="ECO:0000259" key="1">
    <source>
        <dbReference type="Pfam" id="PF08241"/>
    </source>
</evidence>
<dbReference type="CDD" id="cd02440">
    <property type="entry name" value="AdoMet_MTases"/>
    <property type="match status" value="1"/>
</dbReference>
<feature type="domain" description="Methyltransferase type 11" evidence="1">
    <location>
        <begin position="25"/>
        <end position="118"/>
    </location>
</feature>
<evidence type="ECO:0000313" key="3">
    <source>
        <dbReference type="Proteomes" id="UP000293874"/>
    </source>
</evidence>
<keyword evidence="2" id="KW-0808">Transferase</keyword>
<dbReference type="SUPFAM" id="SSF53335">
    <property type="entry name" value="S-adenosyl-L-methionine-dependent methyltransferases"/>
    <property type="match status" value="1"/>
</dbReference>
<dbReference type="AlphaFoldDB" id="A0A4V2F0P1"/>
<organism evidence="2 3">
    <name type="scientific">Pseudobacter ginsenosidimutans</name>
    <dbReference type="NCBI Taxonomy" id="661488"/>
    <lineage>
        <taxon>Bacteria</taxon>
        <taxon>Pseudomonadati</taxon>
        <taxon>Bacteroidota</taxon>
        <taxon>Chitinophagia</taxon>
        <taxon>Chitinophagales</taxon>
        <taxon>Chitinophagaceae</taxon>
        <taxon>Pseudobacter</taxon>
    </lineage>
</organism>
<accession>A0A4V2F0P1</accession>
<dbReference type="OrthoDB" id="9784101at2"/>
<dbReference type="InterPro" id="IPR029063">
    <property type="entry name" value="SAM-dependent_MTases_sf"/>
</dbReference>
<dbReference type="Gene3D" id="3.40.50.150">
    <property type="entry name" value="Vaccinia Virus protein VP39"/>
    <property type="match status" value="1"/>
</dbReference>
<gene>
    <name evidence="2" type="ORF">EV199_2706</name>
</gene>
<evidence type="ECO:0000313" key="2">
    <source>
        <dbReference type="EMBL" id="RZS70811.1"/>
    </source>
</evidence>
<proteinExistence type="predicted"/>
<comment type="caution">
    <text evidence="2">The sequence shown here is derived from an EMBL/GenBank/DDBJ whole genome shotgun (WGS) entry which is preliminary data.</text>
</comment>
<protein>
    <submittedName>
        <fullName evidence="2">Methyltransferase family protein</fullName>
    </submittedName>
</protein>
<dbReference type="Pfam" id="PF08241">
    <property type="entry name" value="Methyltransf_11"/>
    <property type="match status" value="1"/>
</dbReference>
<keyword evidence="3" id="KW-1185">Reference proteome</keyword>